<evidence type="ECO:0000313" key="6">
    <source>
        <dbReference type="Proteomes" id="UP000215145"/>
    </source>
</evidence>
<evidence type="ECO:0000256" key="3">
    <source>
        <dbReference type="SAM" id="MobiDB-lite"/>
    </source>
</evidence>
<dbReference type="Pfam" id="PF00881">
    <property type="entry name" value="Nitroreductase"/>
    <property type="match status" value="1"/>
</dbReference>
<dbReference type="InterPro" id="IPR029479">
    <property type="entry name" value="Nitroreductase"/>
</dbReference>
<accession>A0A229NYH7</accession>
<feature type="compositionally biased region" description="Low complexity" evidence="3">
    <location>
        <begin position="1"/>
        <end position="13"/>
    </location>
</feature>
<dbReference type="RefSeq" id="WP_089525714.1">
    <property type="nucleotide sequence ID" value="NZ_NMUQ01000002.1"/>
</dbReference>
<dbReference type="SUPFAM" id="SSF55469">
    <property type="entry name" value="FMN-dependent nitroreductase-like"/>
    <property type="match status" value="1"/>
</dbReference>
<organism evidence="5 6">
    <name type="scientific">Paenibacillus herberti</name>
    <dbReference type="NCBI Taxonomy" id="1619309"/>
    <lineage>
        <taxon>Bacteria</taxon>
        <taxon>Bacillati</taxon>
        <taxon>Bacillota</taxon>
        <taxon>Bacilli</taxon>
        <taxon>Bacillales</taxon>
        <taxon>Paenibacillaceae</taxon>
        <taxon>Paenibacillus</taxon>
    </lineage>
</organism>
<keyword evidence="2" id="KW-0560">Oxidoreductase</keyword>
<dbReference type="PANTHER" id="PTHR43673">
    <property type="entry name" value="NAD(P)H NITROREDUCTASE YDGI-RELATED"/>
    <property type="match status" value="1"/>
</dbReference>
<dbReference type="GO" id="GO:0016491">
    <property type="term" value="F:oxidoreductase activity"/>
    <property type="evidence" value="ECO:0007669"/>
    <property type="project" value="UniProtKB-KW"/>
</dbReference>
<feature type="region of interest" description="Disordered" evidence="3">
    <location>
        <begin position="1"/>
        <end position="24"/>
    </location>
</feature>
<feature type="domain" description="Nitroreductase" evidence="4">
    <location>
        <begin position="30"/>
        <end position="208"/>
    </location>
</feature>
<evidence type="ECO:0000256" key="1">
    <source>
        <dbReference type="ARBA" id="ARBA00007118"/>
    </source>
</evidence>
<comment type="caution">
    <text evidence="5">The sequence shown here is derived from an EMBL/GenBank/DDBJ whole genome shotgun (WGS) entry which is preliminary data.</text>
</comment>
<dbReference type="InterPro" id="IPR000415">
    <property type="entry name" value="Nitroreductase-like"/>
</dbReference>
<dbReference type="Gene3D" id="3.40.109.10">
    <property type="entry name" value="NADH Oxidase"/>
    <property type="match status" value="1"/>
</dbReference>
<comment type="similarity">
    <text evidence="1">Belongs to the nitroreductase family.</text>
</comment>
<dbReference type="EMBL" id="NMUQ01000002">
    <property type="protein sequence ID" value="OXM14897.1"/>
    <property type="molecule type" value="Genomic_DNA"/>
</dbReference>
<evidence type="ECO:0000259" key="4">
    <source>
        <dbReference type="Pfam" id="PF00881"/>
    </source>
</evidence>
<feature type="compositionally biased region" description="Polar residues" evidence="3">
    <location>
        <begin position="14"/>
        <end position="23"/>
    </location>
</feature>
<reference evidence="5 6" key="1">
    <citation type="submission" date="2017-07" db="EMBL/GenBank/DDBJ databases">
        <title>Paenibacillus herberti R33 genome sequencing and assembly.</title>
        <authorList>
            <person name="Su W."/>
        </authorList>
    </citation>
    <scope>NUCLEOTIDE SEQUENCE [LARGE SCALE GENOMIC DNA]</scope>
    <source>
        <strain evidence="5 6">R33</strain>
    </source>
</reference>
<evidence type="ECO:0000313" key="5">
    <source>
        <dbReference type="EMBL" id="OXM14897.1"/>
    </source>
</evidence>
<name>A0A229NYH7_9BACL</name>
<proteinExistence type="inferred from homology"/>
<dbReference type="CDD" id="cd02137">
    <property type="entry name" value="MhqN-like"/>
    <property type="match status" value="1"/>
</dbReference>
<evidence type="ECO:0000256" key="2">
    <source>
        <dbReference type="ARBA" id="ARBA00023002"/>
    </source>
</evidence>
<gene>
    <name evidence="5" type="ORF">CGZ75_18715</name>
</gene>
<dbReference type="AlphaFoldDB" id="A0A229NYH7"/>
<protein>
    <submittedName>
        <fullName evidence="5">Nitroreductase family protein</fullName>
    </submittedName>
</protein>
<dbReference type="PANTHER" id="PTHR43673:SF10">
    <property type="entry name" value="NADH DEHYDROGENASE_NAD(P)H NITROREDUCTASE XCC3605-RELATED"/>
    <property type="match status" value="1"/>
</dbReference>
<sequence length="228" mass="25280">MTTSNTVSATTASENQDLNSGRSNDYRAIVAGRRSVREYDPTVKISREEMTELLEEATLAPSSVNLQPWRFLVIESEEAKAKLAGIAWSNQTQVLTSSAVIAVFADLKAFDNADEIMSSAVEKGYLPQEVKESLMANYTNLFSTVPEDMFRNMVLLDTGLVSMQIMLSARARGYDTNPIGGYDKSRIVEMFGMEEGRYVPSMLISVGKAAKEARLTTRLPVDRVAEWK</sequence>
<dbReference type="Proteomes" id="UP000215145">
    <property type="component" value="Unassembled WGS sequence"/>
</dbReference>
<dbReference type="OrthoDB" id="9782629at2"/>
<keyword evidence="6" id="KW-1185">Reference proteome</keyword>